<sequence>MPAISAGKVLVTGANGYVAAWVVKALLEQGFAVRGTVRSDSKANHLRSLFKSYGDKLEFAIVNDIVKEGAFDEAVKGVDAIAHTASPFHTHAEDPSELIVPAVQGTVGILSSALKHGSSVQRIVVTSSCGSILEELPVPKTFTEADWNERALREVETKGAAASAADKYCASKALAERAAWKYWNDHKGEVGWDLVVVNPSYVYGPILHEVDKPEHLNESMRMFYDAAVAGTYDKDMLNWGSSWIDVRDLGLAHALAVKTPEAGGERIIVSQSVFKLQDFVNVAHRLYPQLPAGDTDFNPATAVYFQAYDTSKVRKLFGIKLHTIEEMVKDSLEDFKARGWIQ</sequence>
<dbReference type="EMBL" id="ML211647">
    <property type="protein sequence ID" value="TFK81151.1"/>
    <property type="molecule type" value="Genomic_DNA"/>
</dbReference>
<dbReference type="PANTHER" id="PTHR10366">
    <property type="entry name" value="NAD DEPENDENT EPIMERASE/DEHYDRATASE"/>
    <property type="match status" value="1"/>
</dbReference>
<dbReference type="Gene3D" id="3.40.50.720">
    <property type="entry name" value="NAD(P)-binding Rossmann-like Domain"/>
    <property type="match status" value="1"/>
</dbReference>
<evidence type="ECO:0000313" key="4">
    <source>
        <dbReference type="EMBL" id="TFK81151.1"/>
    </source>
</evidence>
<dbReference type="SUPFAM" id="SSF51735">
    <property type="entry name" value="NAD(P)-binding Rossmann-fold domains"/>
    <property type="match status" value="1"/>
</dbReference>
<evidence type="ECO:0000256" key="2">
    <source>
        <dbReference type="ARBA" id="ARBA00023445"/>
    </source>
</evidence>
<dbReference type="STRING" id="1314778.A0A5C3NV30"/>
<organism evidence="4 5">
    <name type="scientific">Polyporus arcularius HHB13444</name>
    <dbReference type="NCBI Taxonomy" id="1314778"/>
    <lineage>
        <taxon>Eukaryota</taxon>
        <taxon>Fungi</taxon>
        <taxon>Dikarya</taxon>
        <taxon>Basidiomycota</taxon>
        <taxon>Agaricomycotina</taxon>
        <taxon>Agaricomycetes</taxon>
        <taxon>Polyporales</taxon>
        <taxon>Polyporaceae</taxon>
        <taxon>Polyporus</taxon>
    </lineage>
</organism>
<dbReference type="PANTHER" id="PTHR10366:SF564">
    <property type="entry name" value="STEROL-4-ALPHA-CARBOXYLATE 3-DEHYDROGENASE, DECARBOXYLATING"/>
    <property type="match status" value="1"/>
</dbReference>
<feature type="domain" description="NAD-dependent epimerase/dehydratase" evidence="3">
    <location>
        <begin position="9"/>
        <end position="265"/>
    </location>
</feature>
<dbReference type="FunCoup" id="A0A5C3NV30">
    <property type="interactions" value="66"/>
</dbReference>
<accession>A0A5C3NV30</accession>
<comment type="similarity">
    <text evidence="2">Belongs to the NAD(P)-dependent epimerase/dehydratase family. Dihydroflavonol-4-reductase subfamily.</text>
</comment>
<evidence type="ECO:0000259" key="3">
    <source>
        <dbReference type="Pfam" id="PF01370"/>
    </source>
</evidence>
<dbReference type="Pfam" id="PF01370">
    <property type="entry name" value="Epimerase"/>
    <property type="match status" value="1"/>
</dbReference>
<dbReference type="AlphaFoldDB" id="A0A5C3NV30"/>
<dbReference type="GO" id="GO:0016616">
    <property type="term" value="F:oxidoreductase activity, acting on the CH-OH group of donors, NAD or NADP as acceptor"/>
    <property type="evidence" value="ECO:0007669"/>
    <property type="project" value="TreeGrafter"/>
</dbReference>
<protein>
    <submittedName>
        <fullName evidence="4">NAD(P)-binding protein</fullName>
    </submittedName>
</protein>
<reference evidence="4 5" key="1">
    <citation type="journal article" date="2019" name="Nat. Ecol. Evol.">
        <title>Megaphylogeny resolves global patterns of mushroom evolution.</title>
        <authorList>
            <person name="Varga T."/>
            <person name="Krizsan K."/>
            <person name="Foldi C."/>
            <person name="Dima B."/>
            <person name="Sanchez-Garcia M."/>
            <person name="Sanchez-Ramirez S."/>
            <person name="Szollosi G.J."/>
            <person name="Szarkandi J.G."/>
            <person name="Papp V."/>
            <person name="Albert L."/>
            <person name="Andreopoulos W."/>
            <person name="Angelini C."/>
            <person name="Antonin V."/>
            <person name="Barry K.W."/>
            <person name="Bougher N.L."/>
            <person name="Buchanan P."/>
            <person name="Buyck B."/>
            <person name="Bense V."/>
            <person name="Catcheside P."/>
            <person name="Chovatia M."/>
            <person name="Cooper J."/>
            <person name="Damon W."/>
            <person name="Desjardin D."/>
            <person name="Finy P."/>
            <person name="Geml J."/>
            <person name="Haridas S."/>
            <person name="Hughes K."/>
            <person name="Justo A."/>
            <person name="Karasinski D."/>
            <person name="Kautmanova I."/>
            <person name="Kiss B."/>
            <person name="Kocsube S."/>
            <person name="Kotiranta H."/>
            <person name="LaButti K.M."/>
            <person name="Lechner B.E."/>
            <person name="Liimatainen K."/>
            <person name="Lipzen A."/>
            <person name="Lukacs Z."/>
            <person name="Mihaltcheva S."/>
            <person name="Morgado L.N."/>
            <person name="Niskanen T."/>
            <person name="Noordeloos M.E."/>
            <person name="Ohm R.A."/>
            <person name="Ortiz-Santana B."/>
            <person name="Ovrebo C."/>
            <person name="Racz N."/>
            <person name="Riley R."/>
            <person name="Savchenko A."/>
            <person name="Shiryaev A."/>
            <person name="Soop K."/>
            <person name="Spirin V."/>
            <person name="Szebenyi C."/>
            <person name="Tomsovsky M."/>
            <person name="Tulloss R.E."/>
            <person name="Uehling J."/>
            <person name="Grigoriev I.V."/>
            <person name="Vagvolgyi C."/>
            <person name="Papp T."/>
            <person name="Martin F.M."/>
            <person name="Miettinen O."/>
            <person name="Hibbett D.S."/>
            <person name="Nagy L.G."/>
        </authorList>
    </citation>
    <scope>NUCLEOTIDE SEQUENCE [LARGE SCALE GENOMIC DNA]</scope>
    <source>
        <strain evidence="4 5">HHB13444</strain>
    </source>
</reference>
<name>A0A5C3NV30_9APHY</name>
<evidence type="ECO:0000313" key="5">
    <source>
        <dbReference type="Proteomes" id="UP000308197"/>
    </source>
</evidence>
<evidence type="ECO:0000256" key="1">
    <source>
        <dbReference type="ARBA" id="ARBA00023002"/>
    </source>
</evidence>
<keyword evidence="5" id="KW-1185">Reference proteome</keyword>
<dbReference type="InterPro" id="IPR050425">
    <property type="entry name" value="NAD(P)_dehydrat-like"/>
</dbReference>
<keyword evidence="1" id="KW-0560">Oxidoreductase</keyword>
<dbReference type="FunFam" id="3.40.50.720:FF:000085">
    <property type="entry name" value="Dihydroflavonol reductase"/>
    <property type="match status" value="1"/>
</dbReference>
<proteinExistence type="inferred from homology"/>
<gene>
    <name evidence="4" type="ORF">K466DRAFT_604729</name>
</gene>
<dbReference type="InterPro" id="IPR036291">
    <property type="entry name" value="NAD(P)-bd_dom_sf"/>
</dbReference>
<dbReference type="InParanoid" id="A0A5C3NV30"/>
<dbReference type="InterPro" id="IPR001509">
    <property type="entry name" value="Epimerase_deHydtase"/>
</dbReference>
<dbReference type="Proteomes" id="UP000308197">
    <property type="component" value="Unassembled WGS sequence"/>
</dbReference>